<evidence type="ECO:0000313" key="11">
    <source>
        <dbReference type="EMBL" id="EKF20401.1"/>
    </source>
</evidence>
<keyword evidence="2 10" id="KW-0813">Transport</keyword>
<comment type="similarity">
    <text evidence="1 10">Belongs to the alphaproteobacteria porin family.</text>
</comment>
<dbReference type="SUPFAM" id="SSF56935">
    <property type="entry name" value="Porins"/>
    <property type="match status" value="1"/>
</dbReference>
<evidence type="ECO:0000256" key="9">
    <source>
        <dbReference type="ARBA" id="ARBA00023237"/>
    </source>
</evidence>
<dbReference type="Pfam" id="PF02530">
    <property type="entry name" value="Porin_2"/>
    <property type="match status" value="1"/>
</dbReference>
<comment type="caution">
    <text evidence="11">The sequence shown here is derived from an EMBL/GenBank/DDBJ whole genome shotgun (WGS) entry which is preliminary data.</text>
</comment>
<keyword evidence="12" id="KW-1185">Reference proteome</keyword>
<evidence type="ECO:0000256" key="10">
    <source>
        <dbReference type="RuleBase" id="RU364005"/>
    </source>
</evidence>
<dbReference type="EMBL" id="AMRM01000003">
    <property type="protein sequence ID" value="EKF20401.1"/>
    <property type="molecule type" value="Genomic_DNA"/>
</dbReference>
<dbReference type="InterPro" id="IPR003684">
    <property type="entry name" value="Porin_alphabac"/>
</dbReference>
<evidence type="ECO:0000256" key="8">
    <source>
        <dbReference type="ARBA" id="ARBA00023136"/>
    </source>
</evidence>
<comment type="function">
    <text evidence="10">Forms passive diffusion pores that allow small molecular weight hydrophilic materials across the outer membrane.</text>
</comment>
<evidence type="ECO:0000256" key="7">
    <source>
        <dbReference type="ARBA" id="ARBA00023114"/>
    </source>
</evidence>
<feature type="signal peptide" evidence="10">
    <location>
        <begin position="1"/>
        <end position="22"/>
    </location>
</feature>
<evidence type="ECO:0000256" key="2">
    <source>
        <dbReference type="ARBA" id="ARBA00022448"/>
    </source>
</evidence>
<evidence type="ECO:0000256" key="3">
    <source>
        <dbReference type="ARBA" id="ARBA00022452"/>
    </source>
</evidence>
<name>K2ME06_9HYPH</name>
<feature type="chain" id="PRO_5009367897" description="Porin" evidence="10">
    <location>
        <begin position="23"/>
        <end position="380"/>
    </location>
</feature>
<evidence type="ECO:0000256" key="6">
    <source>
        <dbReference type="ARBA" id="ARBA00023065"/>
    </source>
</evidence>
<dbReference type="GO" id="GO:0046930">
    <property type="term" value="C:pore complex"/>
    <property type="evidence" value="ECO:0007669"/>
    <property type="project" value="UniProtKB-KW"/>
</dbReference>
<protein>
    <recommendedName>
        <fullName evidence="10">Porin</fullName>
    </recommendedName>
</protein>
<keyword evidence="3 10" id="KW-1134">Transmembrane beta strand</keyword>
<keyword evidence="9 10" id="KW-0998">Cell outer membrane</keyword>
<keyword evidence="7 10" id="KW-0626">Porin</keyword>
<dbReference type="eggNOG" id="COG3203">
    <property type="taxonomic scope" value="Bacteria"/>
</dbReference>
<reference evidence="11 12" key="1">
    <citation type="journal article" date="2012" name="J. Bacteriol.">
        <title>Genome Sequence of Nitratireductor pacificus Type Strain pht-3B.</title>
        <authorList>
            <person name="Lai Q."/>
            <person name="Li G."/>
            <person name="Shao Z."/>
        </authorList>
    </citation>
    <scope>NUCLEOTIDE SEQUENCE [LARGE SCALE GENOMIC DNA]</scope>
    <source>
        <strain evidence="12">pht-3B</strain>
    </source>
</reference>
<comment type="domain">
    <text evidence="10">Consists of 16-stranded beta-barrel sheets, with large surface-exposed loops, that form a transmembrane pore at the center of each barrel. The pore is partially ocluded by a peptide loop that folds into the pore lumen.</text>
</comment>
<dbReference type="STRING" id="391937.NA2_04067"/>
<dbReference type="RefSeq" id="WP_008594498.1">
    <property type="nucleotide sequence ID" value="NZ_AMRM01000003.1"/>
</dbReference>
<keyword evidence="5 10" id="KW-0732">Signal</keyword>
<dbReference type="AlphaFoldDB" id="K2ME06"/>
<dbReference type="GO" id="GO:0009279">
    <property type="term" value="C:cell outer membrane"/>
    <property type="evidence" value="ECO:0007669"/>
    <property type="project" value="UniProtKB-SubCell"/>
</dbReference>
<dbReference type="OrthoDB" id="7801681at2"/>
<dbReference type="GO" id="GO:0015288">
    <property type="term" value="F:porin activity"/>
    <property type="evidence" value="ECO:0007669"/>
    <property type="project" value="UniProtKB-KW"/>
</dbReference>
<gene>
    <name evidence="11" type="ORF">NA2_04067</name>
</gene>
<evidence type="ECO:0000256" key="4">
    <source>
        <dbReference type="ARBA" id="ARBA00022692"/>
    </source>
</evidence>
<dbReference type="GO" id="GO:0006811">
    <property type="term" value="P:monoatomic ion transport"/>
    <property type="evidence" value="ECO:0007669"/>
    <property type="project" value="UniProtKB-KW"/>
</dbReference>
<accession>K2ME06</accession>
<keyword evidence="4 10" id="KW-0812">Transmembrane</keyword>
<evidence type="ECO:0000256" key="5">
    <source>
        <dbReference type="ARBA" id="ARBA00022729"/>
    </source>
</evidence>
<dbReference type="PATRIC" id="fig|391937.3.peg.842"/>
<organism evidence="11 12">
    <name type="scientific">Nitratireductor pacificus pht-3B</name>
    <dbReference type="NCBI Taxonomy" id="391937"/>
    <lineage>
        <taxon>Bacteria</taxon>
        <taxon>Pseudomonadati</taxon>
        <taxon>Pseudomonadota</taxon>
        <taxon>Alphaproteobacteria</taxon>
        <taxon>Hyphomicrobiales</taxon>
        <taxon>Phyllobacteriaceae</taxon>
        <taxon>Nitratireductor</taxon>
    </lineage>
</organism>
<keyword evidence="8 10" id="KW-0472">Membrane</keyword>
<comment type="subcellular location">
    <subcellularLocation>
        <location evidence="10">Cell outer membrane</location>
        <topology evidence="10">Multi-pass membrane protein</topology>
    </subcellularLocation>
</comment>
<evidence type="ECO:0000313" key="12">
    <source>
        <dbReference type="Proteomes" id="UP000006786"/>
    </source>
</evidence>
<sequence>MKLKSLLIGSAALMAAATGAKAADPIVVPEPEAMEYVRVCDVYGAGFFYIPGTETCLKISGMVRYQINWTEDDDGWKKFARGELNIDARSETEYGTLGAFIKLRADSNHAGYTPAGSPTPWATTAGPLPAPGVNDGDALSLGVGSSVGLQQAIISLGGLSMGLSDTLYDAGLSGEFDSGGGDRVHFISYTFVPGNGVAVTLALEEADTNYDYTPNVVGKVGLTQGWGSVNLWAAYDATAEEFAVKGIVKADLSDRLWVEAIATYESGMNFYSVDPFNVTGTGYASSLRFGSEWSVGGLIGYKFTPKLKASLGAQYYSDVGHDLVSTTFGGDVNFLSVGATVDYTIVENFNAKLAVNYGKLDTPAGDFDGWNGFLRFQRDF</sequence>
<keyword evidence="6 10" id="KW-0406">Ion transport</keyword>
<evidence type="ECO:0000256" key="1">
    <source>
        <dbReference type="ARBA" id="ARBA00009521"/>
    </source>
</evidence>
<proteinExistence type="inferred from homology"/>
<dbReference type="Proteomes" id="UP000006786">
    <property type="component" value="Unassembled WGS sequence"/>
</dbReference>